<dbReference type="InterPro" id="IPR002109">
    <property type="entry name" value="Glutaredoxin"/>
</dbReference>
<dbReference type="eggNOG" id="KOG1752">
    <property type="taxonomic scope" value="Eukaryota"/>
</dbReference>
<gene>
    <name evidence="9" type="ORF">G210_3891</name>
</gene>
<comment type="catalytic activity">
    <reaction evidence="6">
        <text>1-chloro-2,4-dinitrobenzene + glutathione = 2,4-dinitrophenyl-S-glutathione + chloride + H(+)</text>
        <dbReference type="Rhea" id="RHEA:51220"/>
        <dbReference type="ChEBI" id="CHEBI:15378"/>
        <dbReference type="ChEBI" id="CHEBI:17996"/>
        <dbReference type="ChEBI" id="CHEBI:34718"/>
        <dbReference type="ChEBI" id="CHEBI:57925"/>
        <dbReference type="ChEBI" id="CHEBI:133977"/>
        <dbReference type="EC" id="2.5.1.18"/>
    </reaction>
</comment>
<dbReference type="NCBIfam" id="TIGR02180">
    <property type="entry name" value="GRX_euk"/>
    <property type="match status" value="1"/>
</dbReference>
<dbReference type="Gene3D" id="3.40.30.10">
    <property type="entry name" value="Glutaredoxin"/>
    <property type="match status" value="1"/>
</dbReference>
<dbReference type="InterPro" id="IPR011767">
    <property type="entry name" value="GLR_AS"/>
</dbReference>
<dbReference type="FunFam" id="3.40.30.10:FF:000026">
    <property type="entry name" value="Glutaredoxin 2"/>
    <property type="match status" value="1"/>
</dbReference>
<protein>
    <recommendedName>
        <fullName evidence="8">Glutaredoxin domain-containing protein</fullName>
    </recommendedName>
</protein>
<proteinExistence type="predicted"/>
<evidence type="ECO:0000256" key="7">
    <source>
        <dbReference type="ARBA" id="ARBA00047960"/>
    </source>
</evidence>
<dbReference type="GO" id="GO:0004364">
    <property type="term" value="F:glutathione transferase activity"/>
    <property type="evidence" value="ECO:0007669"/>
    <property type="project" value="UniProtKB-EC"/>
</dbReference>
<dbReference type="HOGENOM" id="CLU_026126_7_2_1"/>
<reference evidence="9 10" key="1">
    <citation type="submission" date="2013-02" db="EMBL/GenBank/DDBJ databases">
        <title>Genome sequence of Candida maltosa Xu316, a potential industrial strain for xylitol and ethanol production.</title>
        <authorList>
            <person name="Yu J."/>
            <person name="Wang Q."/>
            <person name="Geng X."/>
            <person name="Bao W."/>
            <person name="He P."/>
            <person name="Cai J."/>
        </authorList>
    </citation>
    <scope>NUCLEOTIDE SEQUENCE [LARGE SCALE GENOMIC DNA]</scope>
    <source>
        <strain evidence="10">Xu316</strain>
    </source>
</reference>
<dbReference type="GO" id="GO:0004602">
    <property type="term" value="F:glutathione peroxidase activity"/>
    <property type="evidence" value="ECO:0007669"/>
    <property type="project" value="UniProtKB-EC"/>
</dbReference>
<keyword evidence="5" id="KW-0676">Redox-active center</keyword>
<dbReference type="PRINTS" id="PR00160">
    <property type="entry name" value="GLUTAREDOXIN"/>
</dbReference>
<organism evidence="9 10">
    <name type="scientific">Candida maltosa (strain Xu316)</name>
    <name type="common">Yeast</name>
    <dbReference type="NCBI Taxonomy" id="1245528"/>
    <lineage>
        <taxon>Eukaryota</taxon>
        <taxon>Fungi</taxon>
        <taxon>Dikarya</taxon>
        <taxon>Ascomycota</taxon>
        <taxon>Saccharomycotina</taxon>
        <taxon>Pichiomycetes</taxon>
        <taxon>Debaryomycetaceae</taxon>
        <taxon>Candida/Lodderomyces clade</taxon>
        <taxon>Candida</taxon>
    </lineage>
</organism>
<dbReference type="CDD" id="cd03419">
    <property type="entry name" value="GRX_GRXh_1_2_like"/>
    <property type="match status" value="1"/>
</dbReference>
<comment type="caution">
    <text evidence="9">The sequence shown here is derived from an EMBL/GenBank/DDBJ whole genome shotgun (WGS) entry which is preliminary data.</text>
</comment>
<dbReference type="PROSITE" id="PS51354">
    <property type="entry name" value="GLUTAREDOXIN_2"/>
    <property type="match status" value="1"/>
</dbReference>
<dbReference type="GO" id="GO:0034599">
    <property type="term" value="P:cellular response to oxidative stress"/>
    <property type="evidence" value="ECO:0007669"/>
    <property type="project" value="TreeGrafter"/>
</dbReference>
<name>M3JSV4_CANMX</name>
<accession>M3JSV4</accession>
<comment type="catalytic activity">
    <reaction evidence="7">
        <text>RX + glutathione = an S-substituted glutathione + a halide anion + H(+)</text>
        <dbReference type="Rhea" id="RHEA:16437"/>
        <dbReference type="ChEBI" id="CHEBI:15378"/>
        <dbReference type="ChEBI" id="CHEBI:16042"/>
        <dbReference type="ChEBI" id="CHEBI:17792"/>
        <dbReference type="ChEBI" id="CHEBI:57925"/>
        <dbReference type="ChEBI" id="CHEBI:90779"/>
        <dbReference type="EC" id="2.5.1.18"/>
    </reaction>
</comment>
<sequence>MFGWLTSWFQSEPISPELKKEIESTINSQKIVVYSKTYCPYCTATKDLLSSAGHLQNAKIIELNTDPKGSAIQNALQEITGQRTVPNIFINGQHIGGNSDIQKLKQENKLEKLLEQ</sequence>
<evidence type="ECO:0000256" key="6">
    <source>
        <dbReference type="ARBA" id="ARBA00035808"/>
    </source>
</evidence>
<evidence type="ECO:0000256" key="2">
    <source>
        <dbReference type="ARBA" id="ARBA00022448"/>
    </source>
</evidence>
<dbReference type="PROSITE" id="PS00195">
    <property type="entry name" value="GLUTAREDOXIN_1"/>
    <property type="match status" value="1"/>
</dbReference>
<dbReference type="OrthoDB" id="418495at2759"/>
<keyword evidence="2" id="KW-0813">Transport</keyword>
<evidence type="ECO:0000313" key="9">
    <source>
        <dbReference type="EMBL" id="EMG45900.1"/>
    </source>
</evidence>
<dbReference type="GO" id="GO:0005737">
    <property type="term" value="C:cytoplasm"/>
    <property type="evidence" value="ECO:0007669"/>
    <property type="project" value="TreeGrafter"/>
</dbReference>
<keyword evidence="3" id="KW-0249">Electron transport</keyword>
<comment type="catalytic activity">
    <reaction evidence="1">
        <text>2 glutathione + H2O2 = glutathione disulfide + 2 H2O</text>
        <dbReference type="Rhea" id="RHEA:16833"/>
        <dbReference type="ChEBI" id="CHEBI:15377"/>
        <dbReference type="ChEBI" id="CHEBI:16240"/>
        <dbReference type="ChEBI" id="CHEBI:57925"/>
        <dbReference type="ChEBI" id="CHEBI:58297"/>
        <dbReference type="EC" id="1.11.1.9"/>
    </reaction>
</comment>
<dbReference type="GO" id="GO:0015038">
    <property type="term" value="F:glutathione disulfide oxidoreductase activity"/>
    <property type="evidence" value="ECO:0007669"/>
    <property type="project" value="TreeGrafter"/>
</dbReference>
<evidence type="ECO:0000256" key="4">
    <source>
        <dbReference type="ARBA" id="ARBA00023157"/>
    </source>
</evidence>
<dbReference type="OMA" id="YACYELD"/>
<dbReference type="STRING" id="1245528.M3JSV4"/>
<dbReference type="PANTHER" id="PTHR45694">
    <property type="entry name" value="GLUTAREDOXIN 2"/>
    <property type="match status" value="1"/>
</dbReference>
<dbReference type="SUPFAM" id="SSF52833">
    <property type="entry name" value="Thioredoxin-like"/>
    <property type="match status" value="1"/>
</dbReference>
<evidence type="ECO:0000259" key="8">
    <source>
        <dbReference type="Pfam" id="PF00462"/>
    </source>
</evidence>
<evidence type="ECO:0000313" key="10">
    <source>
        <dbReference type="Proteomes" id="UP000011777"/>
    </source>
</evidence>
<dbReference type="InterPro" id="IPR011899">
    <property type="entry name" value="Glutaredoxin_euk/vir"/>
</dbReference>
<evidence type="ECO:0000256" key="5">
    <source>
        <dbReference type="ARBA" id="ARBA00023284"/>
    </source>
</evidence>
<evidence type="ECO:0000256" key="1">
    <source>
        <dbReference type="ARBA" id="ARBA00000217"/>
    </source>
</evidence>
<keyword evidence="4" id="KW-1015">Disulfide bond</keyword>
<dbReference type="EMBL" id="AOGT01002290">
    <property type="protein sequence ID" value="EMG45900.1"/>
    <property type="molecule type" value="Genomic_DNA"/>
</dbReference>
<dbReference type="Proteomes" id="UP000011777">
    <property type="component" value="Unassembled WGS sequence"/>
</dbReference>
<dbReference type="PANTHER" id="PTHR45694:SF26">
    <property type="entry name" value="GRX1P"/>
    <property type="match status" value="1"/>
</dbReference>
<evidence type="ECO:0000256" key="3">
    <source>
        <dbReference type="ARBA" id="ARBA00022982"/>
    </source>
</evidence>
<dbReference type="AlphaFoldDB" id="M3JSV4"/>
<keyword evidence="10" id="KW-1185">Reference proteome</keyword>
<feature type="domain" description="Glutaredoxin" evidence="8">
    <location>
        <begin position="31"/>
        <end position="95"/>
    </location>
</feature>
<dbReference type="InterPro" id="IPR036249">
    <property type="entry name" value="Thioredoxin-like_sf"/>
</dbReference>
<dbReference type="InterPro" id="IPR014025">
    <property type="entry name" value="Glutaredoxin_subgr"/>
</dbReference>
<dbReference type="Pfam" id="PF00462">
    <property type="entry name" value="Glutaredoxin"/>
    <property type="match status" value="1"/>
</dbReference>